<gene>
    <name evidence="2" type="ORF">O181_120611</name>
</gene>
<feature type="region of interest" description="Disordered" evidence="1">
    <location>
        <begin position="18"/>
        <end position="41"/>
    </location>
</feature>
<organism evidence="2 3">
    <name type="scientific">Austropuccinia psidii MF-1</name>
    <dbReference type="NCBI Taxonomy" id="1389203"/>
    <lineage>
        <taxon>Eukaryota</taxon>
        <taxon>Fungi</taxon>
        <taxon>Dikarya</taxon>
        <taxon>Basidiomycota</taxon>
        <taxon>Pucciniomycotina</taxon>
        <taxon>Pucciniomycetes</taxon>
        <taxon>Pucciniales</taxon>
        <taxon>Sphaerophragmiaceae</taxon>
        <taxon>Austropuccinia</taxon>
    </lineage>
</organism>
<dbReference type="EMBL" id="AVOT02108639">
    <property type="protein sequence ID" value="MBW0580896.1"/>
    <property type="molecule type" value="Genomic_DNA"/>
</dbReference>
<feature type="region of interest" description="Disordered" evidence="1">
    <location>
        <begin position="55"/>
        <end position="74"/>
    </location>
</feature>
<comment type="caution">
    <text evidence="2">The sequence shown here is derived from an EMBL/GenBank/DDBJ whole genome shotgun (WGS) entry which is preliminary data.</text>
</comment>
<sequence>MHARKIKEYHIIISSPKDHHVMNGGCAEKKSSPNLKSPDLCNKGPHQKWSHMMKSRGIKVEKDSSHGGPPGLPK</sequence>
<dbReference type="AlphaFoldDB" id="A0A9Q3Q0Q4"/>
<protein>
    <submittedName>
        <fullName evidence="2">Uncharacterized protein</fullName>
    </submittedName>
</protein>
<feature type="non-terminal residue" evidence="2">
    <location>
        <position position="74"/>
    </location>
</feature>
<feature type="compositionally biased region" description="Basic and acidic residues" evidence="1">
    <location>
        <begin position="18"/>
        <end position="31"/>
    </location>
</feature>
<keyword evidence="3" id="KW-1185">Reference proteome</keyword>
<proteinExistence type="predicted"/>
<evidence type="ECO:0000313" key="2">
    <source>
        <dbReference type="EMBL" id="MBW0580896.1"/>
    </source>
</evidence>
<name>A0A9Q3Q0Q4_9BASI</name>
<evidence type="ECO:0000313" key="3">
    <source>
        <dbReference type="Proteomes" id="UP000765509"/>
    </source>
</evidence>
<reference evidence="2" key="1">
    <citation type="submission" date="2021-03" db="EMBL/GenBank/DDBJ databases">
        <title>Draft genome sequence of rust myrtle Austropuccinia psidii MF-1, a brazilian biotype.</title>
        <authorList>
            <person name="Quecine M.C."/>
            <person name="Pachon D.M.R."/>
            <person name="Bonatelli M.L."/>
            <person name="Correr F.H."/>
            <person name="Franceschini L.M."/>
            <person name="Leite T.F."/>
            <person name="Margarido G.R.A."/>
            <person name="Almeida C.A."/>
            <person name="Ferrarezi J.A."/>
            <person name="Labate C.A."/>
        </authorList>
    </citation>
    <scope>NUCLEOTIDE SEQUENCE</scope>
    <source>
        <strain evidence="2">MF-1</strain>
    </source>
</reference>
<accession>A0A9Q3Q0Q4</accession>
<dbReference type="Proteomes" id="UP000765509">
    <property type="component" value="Unassembled WGS sequence"/>
</dbReference>
<evidence type="ECO:0000256" key="1">
    <source>
        <dbReference type="SAM" id="MobiDB-lite"/>
    </source>
</evidence>